<dbReference type="OrthoDB" id="7375127at2"/>
<dbReference type="PANTHER" id="PTHR47099:SF1">
    <property type="entry name" value="METHYLCOBAMIDE:COM METHYLTRANSFERASE MTBA"/>
    <property type="match status" value="1"/>
</dbReference>
<dbReference type="AlphaFoldDB" id="A0A143YTG5"/>
<dbReference type="InterPro" id="IPR038071">
    <property type="entry name" value="UROD/MetE-like_sf"/>
</dbReference>
<dbReference type="Proteomes" id="UP000242754">
    <property type="component" value="Unassembled WGS sequence"/>
</dbReference>
<dbReference type="GO" id="GO:0006779">
    <property type="term" value="P:porphyrin-containing compound biosynthetic process"/>
    <property type="evidence" value="ECO:0007669"/>
    <property type="project" value="InterPro"/>
</dbReference>
<dbReference type="EMBL" id="FJNE01000007">
    <property type="protein sequence ID" value="CZQ98231.1"/>
    <property type="molecule type" value="Genomic_DNA"/>
</dbReference>
<dbReference type="Pfam" id="PF01208">
    <property type="entry name" value="URO-D"/>
    <property type="match status" value="1"/>
</dbReference>
<organism evidence="2 3">
    <name type="scientific">Trichococcus palustris</name>
    <dbReference type="NCBI Taxonomy" id="140314"/>
    <lineage>
        <taxon>Bacteria</taxon>
        <taxon>Bacillati</taxon>
        <taxon>Bacillota</taxon>
        <taxon>Bacilli</taxon>
        <taxon>Lactobacillales</taxon>
        <taxon>Carnobacteriaceae</taxon>
        <taxon>Trichococcus</taxon>
    </lineage>
</organism>
<dbReference type="RefSeq" id="WP_087033795.1">
    <property type="nucleotide sequence ID" value="NZ_FJNE01000007.1"/>
</dbReference>
<dbReference type="GO" id="GO:0004853">
    <property type="term" value="F:uroporphyrinogen decarboxylase activity"/>
    <property type="evidence" value="ECO:0007669"/>
    <property type="project" value="InterPro"/>
</dbReference>
<gene>
    <name evidence="2" type="ORF">Tpal_2236</name>
</gene>
<dbReference type="PANTHER" id="PTHR47099">
    <property type="entry name" value="METHYLCOBAMIDE:COM METHYLTRANSFERASE MTBA"/>
    <property type="match status" value="1"/>
</dbReference>
<proteinExistence type="predicted"/>
<dbReference type="InterPro" id="IPR052024">
    <property type="entry name" value="Methanogen_methyltrans"/>
</dbReference>
<evidence type="ECO:0000313" key="2">
    <source>
        <dbReference type="EMBL" id="CZQ98231.1"/>
    </source>
</evidence>
<evidence type="ECO:0000259" key="1">
    <source>
        <dbReference type="Pfam" id="PF01208"/>
    </source>
</evidence>
<feature type="domain" description="Uroporphyrinogen decarboxylase (URO-D)" evidence="1">
    <location>
        <begin position="27"/>
        <end position="330"/>
    </location>
</feature>
<dbReference type="STRING" id="140314.SAMN04488076_11085"/>
<name>A0A143YTG5_9LACT</name>
<sequence>MDKIDRIKAALNSEEVDYVPSNIWMHYSAADQDPRTLAEAQTEFAQKYNFDFIKLMPFGLYGVQDYGAKVKIFNKVNEPPIVADYGIHEIDDWGKIDVLPGYYGTFGKQVQLAQHTAKLTQGKIPFIQTIFSPLTNARKLAGDRILWDMKENPKLVKQALQAITETTINFVKANIEAGVHGFFFATQCANYDFLTEEEYLEFGQYYDLQVINAYKDVTYFNVAHIHGDNVMFDLIEKYPVNCINWHDRWTSISLTEARKRTDKCLLGGIREVPYYNQKNEVIRESLLVSGTVSEVEEHVIEAIDEVGGRGLIIGPGCCSDQLSTEKNIFAVRRGIYNSSLVKLS</sequence>
<dbReference type="SUPFAM" id="SSF51726">
    <property type="entry name" value="UROD/MetE-like"/>
    <property type="match status" value="1"/>
</dbReference>
<accession>A0A143YTG5</accession>
<dbReference type="InterPro" id="IPR000257">
    <property type="entry name" value="Uroporphyrinogen_deCOase"/>
</dbReference>
<protein>
    <submittedName>
        <fullName evidence="2">Uroporphyrinogen decarboxylase (Uro-d)</fullName>
    </submittedName>
</protein>
<reference evidence="2 3" key="1">
    <citation type="submission" date="2016-02" db="EMBL/GenBank/DDBJ databases">
        <authorList>
            <person name="Wen L."/>
            <person name="He K."/>
            <person name="Yang H."/>
        </authorList>
    </citation>
    <scope>NUCLEOTIDE SEQUENCE [LARGE SCALE GENOMIC DNA]</scope>
    <source>
        <strain evidence="2">Trichococcus palustris</strain>
    </source>
</reference>
<dbReference type="Gene3D" id="3.20.20.210">
    <property type="match status" value="1"/>
</dbReference>
<keyword evidence="3" id="KW-1185">Reference proteome</keyword>
<evidence type="ECO:0000313" key="3">
    <source>
        <dbReference type="Proteomes" id="UP000242754"/>
    </source>
</evidence>